<protein>
    <submittedName>
        <fullName evidence="2">Uncharacterized protein</fullName>
    </submittedName>
</protein>
<dbReference type="AlphaFoldDB" id="A0A8E0RZA6"/>
<comment type="caution">
    <text evidence="2">The sequence shown here is derived from an EMBL/GenBank/DDBJ whole genome shotgun (WGS) entry which is preliminary data.</text>
</comment>
<dbReference type="EMBL" id="LUCM01003203">
    <property type="protein sequence ID" value="KAA0196196.1"/>
    <property type="molecule type" value="Genomic_DNA"/>
</dbReference>
<evidence type="ECO:0000313" key="3">
    <source>
        <dbReference type="Proteomes" id="UP000728185"/>
    </source>
</evidence>
<dbReference type="Proteomes" id="UP000728185">
    <property type="component" value="Unassembled WGS sequence"/>
</dbReference>
<evidence type="ECO:0000313" key="2">
    <source>
        <dbReference type="EMBL" id="KAA0196196.1"/>
    </source>
</evidence>
<organism evidence="2 3">
    <name type="scientific">Fasciolopsis buskii</name>
    <dbReference type="NCBI Taxonomy" id="27845"/>
    <lineage>
        <taxon>Eukaryota</taxon>
        <taxon>Metazoa</taxon>
        <taxon>Spiralia</taxon>
        <taxon>Lophotrochozoa</taxon>
        <taxon>Platyhelminthes</taxon>
        <taxon>Trematoda</taxon>
        <taxon>Digenea</taxon>
        <taxon>Plagiorchiida</taxon>
        <taxon>Echinostomata</taxon>
        <taxon>Echinostomatoidea</taxon>
        <taxon>Fasciolidae</taxon>
        <taxon>Fasciolopsis</taxon>
    </lineage>
</organism>
<proteinExistence type="predicted"/>
<gene>
    <name evidence="2" type="ORF">FBUS_09956</name>
</gene>
<accession>A0A8E0RZA6</accession>
<feature type="compositionally biased region" description="Polar residues" evidence="1">
    <location>
        <begin position="94"/>
        <end position="109"/>
    </location>
</feature>
<name>A0A8E0RZA6_9TREM</name>
<reference evidence="2" key="1">
    <citation type="submission" date="2019-05" db="EMBL/GenBank/DDBJ databases">
        <title>Annotation for the trematode Fasciolopsis buski.</title>
        <authorList>
            <person name="Choi Y.-J."/>
        </authorList>
    </citation>
    <scope>NUCLEOTIDE SEQUENCE</scope>
    <source>
        <strain evidence="2">HT</strain>
        <tissue evidence="2">Whole worm</tissue>
    </source>
</reference>
<evidence type="ECO:0000256" key="1">
    <source>
        <dbReference type="SAM" id="MobiDB-lite"/>
    </source>
</evidence>
<keyword evidence="3" id="KW-1185">Reference proteome</keyword>
<sequence length="127" mass="13912">MDVYILLPDAIDNLSVLVRRLRQLCNVSVLLQAKLIRISGPLDRVFRAQRHVMFTSSVEVTQRKDTIKKPETANAAQPSILVEPIPEAKGANVHASTSLISPSARPTKTNPEELRAVVIDGSNVAYA</sequence>
<feature type="region of interest" description="Disordered" evidence="1">
    <location>
        <begin position="93"/>
        <end position="112"/>
    </location>
</feature>